<dbReference type="STRING" id="1391627.SAMN05216464_102332"/>
<evidence type="ECO:0000259" key="4">
    <source>
        <dbReference type="SMART" id="SM00560"/>
    </source>
</evidence>
<evidence type="ECO:0000313" key="6">
    <source>
        <dbReference type="Proteomes" id="UP000199072"/>
    </source>
</evidence>
<evidence type="ECO:0000313" key="5">
    <source>
        <dbReference type="EMBL" id="SDD70609.1"/>
    </source>
</evidence>
<gene>
    <name evidence="5" type="ORF">SAMN05216464_102332</name>
</gene>
<evidence type="ECO:0000256" key="3">
    <source>
        <dbReference type="SAM" id="SignalP"/>
    </source>
</evidence>
<dbReference type="Pfam" id="PF13385">
    <property type="entry name" value="Laminin_G_3"/>
    <property type="match status" value="1"/>
</dbReference>
<feature type="domain" description="LamG-like jellyroll fold" evidence="4">
    <location>
        <begin position="331"/>
        <end position="462"/>
    </location>
</feature>
<dbReference type="Gene3D" id="2.60.120.200">
    <property type="match status" value="1"/>
</dbReference>
<dbReference type="SUPFAM" id="SSF49899">
    <property type="entry name" value="Concanavalin A-like lectins/glucanases"/>
    <property type="match status" value="1"/>
</dbReference>
<keyword evidence="6" id="KW-1185">Reference proteome</keyword>
<accession>A0A1G6WXT1</accession>
<dbReference type="GO" id="GO:0004553">
    <property type="term" value="F:hydrolase activity, hydrolyzing O-glycosyl compounds"/>
    <property type="evidence" value="ECO:0007669"/>
    <property type="project" value="UniProtKB-ARBA"/>
</dbReference>
<evidence type="ECO:0000256" key="1">
    <source>
        <dbReference type="ARBA" id="ARBA00022729"/>
    </source>
</evidence>
<dbReference type="GO" id="GO:0005975">
    <property type="term" value="P:carbohydrate metabolic process"/>
    <property type="evidence" value="ECO:0007669"/>
    <property type="project" value="UniProtKB-ARBA"/>
</dbReference>
<dbReference type="Proteomes" id="UP000199072">
    <property type="component" value="Unassembled WGS sequence"/>
</dbReference>
<keyword evidence="1 3" id="KW-0732">Signal</keyword>
<feature type="signal peptide" evidence="3">
    <location>
        <begin position="1"/>
        <end position="22"/>
    </location>
</feature>
<dbReference type="AlphaFoldDB" id="A0A1G6WXT1"/>
<proteinExistence type="predicted"/>
<dbReference type="InterPro" id="IPR013320">
    <property type="entry name" value="ConA-like_dom_sf"/>
</dbReference>
<dbReference type="OrthoDB" id="279982at2"/>
<protein>
    <submittedName>
        <fullName evidence="5">Type I phosphodiesterase / nucleotide pyrophosphatase</fullName>
    </submittedName>
</protein>
<dbReference type="RefSeq" id="WP_091146142.1">
    <property type="nucleotide sequence ID" value="NZ_FNAI01000002.1"/>
</dbReference>
<dbReference type="SUPFAM" id="SSF53649">
    <property type="entry name" value="Alkaline phosphatase-like"/>
    <property type="match status" value="1"/>
</dbReference>
<sequence>MKKYTRKNLAKSIAAVTALALAASMLFTCNKDFPNKLKESTKNDTLGINIKNRKVLYIIIDGVRGRALRSLSAPNISKIVKNSIYAYDALSDFGTGTVTNAGSWANMITGVTDDKHKVVSEDFAGNNIAAYPTLFSRLKQANTNYRTVSIAATTSFNTNLAADATFQKTFDNDDAAVKDAVKDELNNEDAKLVVAQLHSAELAGESSSFEDTDTKYTDAILKIDGYVGEMMAALTARKTYASENWLVIIASNKGGAITPDPNATDFTSYGDATRNTFVAFYNPRFTTLFVPKPETNNIAYTNTSINFGYGGSKITNATLQDPNTFNYGVYPNFTVQALIKTPPDAFYYPTFLSKRVETFTGPGWNMFLEDGNWTLNTSVSSQAHGTALNDGLWHKVTAVFDGKNRQVRVYTDGVLNETQTMNGNNPNNAVPFKVGYTTGDDDDNLSILMTNLQIYNVALTTQQVSDYACKTSIDDTNPNYANLAAYWPMTEGSGNKLKEQTGKGADLLVSATGSWENFSDLSPALCPDINASFFRLVPNNVDIPFEIYQWMSINIPETWGLDGKSWTPVYSDIKP</sequence>
<organism evidence="5 6">
    <name type="scientific">Mucilaginibacter pineti</name>
    <dbReference type="NCBI Taxonomy" id="1391627"/>
    <lineage>
        <taxon>Bacteria</taxon>
        <taxon>Pseudomonadati</taxon>
        <taxon>Bacteroidota</taxon>
        <taxon>Sphingobacteriia</taxon>
        <taxon>Sphingobacteriales</taxon>
        <taxon>Sphingobacteriaceae</taxon>
        <taxon>Mucilaginibacter</taxon>
    </lineage>
</organism>
<dbReference type="InterPro" id="IPR017850">
    <property type="entry name" value="Alkaline_phosphatase_core_sf"/>
</dbReference>
<dbReference type="InterPro" id="IPR006558">
    <property type="entry name" value="LamG-like"/>
</dbReference>
<dbReference type="SMART" id="SM00560">
    <property type="entry name" value="LamGL"/>
    <property type="match status" value="1"/>
</dbReference>
<name>A0A1G6WXT1_9SPHI</name>
<keyword evidence="2" id="KW-1015">Disulfide bond</keyword>
<dbReference type="Gene3D" id="3.40.720.10">
    <property type="entry name" value="Alkaline Phosphatase, subunit A"/>
    <property type="match status" value="1"/>
</dbReference>
<evidence type="ECO:0000256" key="2">
    <source>
        <dbReference type="ARBA" id="ARBA00023157"/>
    </source>
</evidence>
<dbReference type="EMBL" id="FNAI01000002">
    <property type="protein sequence ID" value="SDD70609.1"/>
    <property type="molecule type" value="Genomic_DNA"/>
</dbReference>
<feature type="chain" id="PRO_5011574352" evidence="3">
    <location>
        <begin position="23"/>
        <end position="575"/>
    </location>
</feature>
<reference evidence="5 6" key="1">
    <citation type="submission" date="2016-10" db="EMBL/GenBank/DDBJ databases">
        <authorList>
            <person name="de Groot N.N."/>
        </authorList>
    </citation>
    <scope>NUCLEOTIDE SEQUENCE [LARGE SCALE GENOMIC DNA]</scope>
    <source>
        <strain evidence="5 6">47C3B</strain>
    </source>
</reference>
<dbReference type="InterPro" id="IPR002591">
    <property type="entry name" value="Phosphodiest/P_Trfase"/>
</dbReference>
<dbReference type="Pfam" id="PF01663">
    <property type="entry name" value="Phosphodiest"/>
    <property type="match status" value="1"/>
</dbReference>